<feature type="transmembrane region" description="Helical" evidence="1">
    <location>
        <begin position="187"/>
        <end position="215"/>
    </location>
</feature>
<feature type="transmembrane region" description="Helical" evidence="1">
    <location>
        <begin position="281"/>
        <end position="300"/>
    </location>
</feature>
<keyword evidence="1" id="KW-1133">Transmembrane helix</keyword>
<evidence type="ECO:0000313" key="3">
    <source>
        <dbReference type="Proteomes" id="UP000184387"/>
    </source>
</evidence>
<accession>A0A1M6FGI8</accession>
<evidence type="ECO:0008006" key="4">
    <source>
        <dbReference type="Google" id="ProtNLM"/>
    </source>
</evidence>
<feature type="transmembrane region" description="Helical" evidence="1">
    <location>
        <begin position="306"/>
        <end position="324"/>
    </location>
</feature>
<dbReference type="Proteomes" id="UP000184387">
    <property type="component" value="Unassembled WGS sequence"/>
</dbReference>
<feature type="transmembrane region" description="Helical" evidence="1">
    <location>
        <begin position="421"/>
        <end position="440"/>
    </location>
</feature>
<protein>
    <recommendedName>
        <fullName evidence="4">Dolichyl-phosphate-mannose-protein mannosyltransferase</fullName>
    </recommendedName>
</protein>
<dbReference type="AlphaFoldDB" id="A0A1M6FGI8"/>
<gene>
    <name evidence="2" type="ORF">SAMN02745194_01441</name>
</gene>
<feature type="transmembrane region" description="Helical" evidence="1">
    <location>
        <begin position="331"/>
        <end position="349"/>
    </location>
</feature>
<evidence type="ECO:0000256" key="1">
    <source>
        <dbReference type="SAM" id="Phobius"/>
    </source>
</evidence>
<evidence type="ECO:0000313" key="2">
    <source>
        <dbReference type="EMBL" id="SHI96830.1"/>
    </source>
</evidence>
<reference evidence="2 3" key="1">
    <citation type="submission" date="2016-11" db="EMBL/GenBank/DDBJ databases">
        <authorList>
            <person name="Jaros S."/>
            <person name="Januszkiewicz K."/>
            <person name="Wedrychowicz H."/>
        </authorList>
    </citation>
    <scope>NUCLEOTIDE SEQUENCE [LARGE SCALE GENOMIC DNA]</scope>
    <source>
        <strain evidence="2 3">DSM 14916</strain>
    </source>
</reference>
<dbReference type="EMBL" id="FQZF01000007">
    <property type="protein sequence ID" value="SHI96830.1"/>
    <property type="molecule type" value="Genomic_DNA"/>
</dbReference>
<dbReference type="STRING" id="198092.SAMN02745194_01441"/>
<feature type="transmembrane region" description="Helical" evidence="1">
    <location>
        <begin position="355"/>
        <end position="377"/>
    </location>
</feature>
<dbReference type="OrthoDB" id="8478968at2"/>
<name>A0A1M6FGI8_9PROT</name>
<sequence>MTVPAPPNHARRWDDILLAALLVALAATLLLIRRQAMTGDEPRYILYAASLLRHGSFQMPAAEWSALHQLANGVPSADLPRGAGGAVVMNPVYLPALLSPLSLLSPLHAPRLVTLLAGLAGLFTLHRLCRLAAGPRPALLATALAAFSIPLLPYLHLFYMETFVFALVCLGWWRVQRAGENLRADLLTAAILAVIPIVHMRGSVVAAALYAFLLWPALRAWDLRRSALLVLSGILGLALLVTLNLAVYGAVTGPVNTARPPLPWAWTEVLPMQLFNIRHGLLAYAPVWVLGYAGLAAAAWRGSPAARQGLVLALLAALTGVGVNPGEGWPARFWVLSVPMLTLGLSFWIARERGLVMRIPGAVLAAITLLNTGLFLADPNAFLENRQSTMTYQLLFDRGLPFHFGLLLPVELDDPAQRATVARLMLGFGLLFLLGLGAALRPGWRWALPMVLVLAAGLDLARARALPADAFTLRIAEGTARVELAAPQRLTALQFGRGWETWAYETRPLLALDSLRADGSTARLQLIANQLIPLRCLGNLRAVTLSSPTGFDIPAQAGFRLRLYRSASWLERQATRNGVGCG</sequence>
<keyword evidence="1" id="KW-0472">Membrane</keyword>
<proteinExistence type="predicted"/>
<keyword evidence="3" id="KW-1185">Reference proteome</keyword>
<keyword evidence="1" id="KW-0812">Transmembrane</keyword>
<feature type="transmembrane region" description="Helical" evidence="1">
    <location>
        <begin position="16"/>
        <end position="32"/>
    </location>
</feature>
<feature type="transmembrane region" description="Helical" evidence="1">
    <location>
        <begin position="227"/>
        <end position="251"/>
    </location>
</feature>
<dbReference type="RefSeq" id="WP_073133085.1">
    <property type="nucleotide sequence ID" value="NZ_FQZF01000007.1"/>
</dbReference>
<feature type="transmembrane region" description="Helical" evidence="1">
    <location>
        <begin position="137"/>
        <end position="152"/>
    </location>
</feature>
<organism evidence="2 3">
    <name type="scientific">Muricoccus roseus</name>
    <dbReference type="NCBI Taxonomy" id="198092"/>
    <lineage>
        <taxon>Bacteria</taxon>
        <taxon>Pseudomonadati</taxon>
        <taxon>Pseudomonadota</taxon>
        <taxon>Alphaproteobacteria</taxon>
        <taxon>Acetobacterales</taxon>
        <taxon>Roseomonadaceae</taxon>
        <taxon>Muricoccus</taxon>
    </lineage>
</organism>